<feature type="transmembrane region" description="Helical" evidence="2">
    <location>
        <begin position="515"/>
        <end position="538"/>
    </location>
</feature>
<keyword evidence="5" id="KW-1185">Reference proteome</keyword>
<feature type="compositionally biased region" description="Polar residues" evidence="1">
    <location>
        <begin position="468"/>
        <end position="480"/>
    </location>
</feature>
<keyword evidence="2" id="KW-0472">Membrane</keyword>
<dbReference type="PANTHER" id="PTHR45890:SF9">
    <property type="entry name" value="PROTEIN KINASE DOMAIN-CONTAINING PROTEIN"/>
    <property type="match status" value="1"/>
</dbReference>
<dbReference type="CDD" id="cd13971">
    <property type="entry name" value="ADCK2-like"/>
    <property type="match status" value="1"/>
</dbReference>
<feature type="domain" description="Protein kinase" evidence="3">
    <location>
        <begin position="706"/>
        <end position="1059"/>
    </location>
</feature>
<comment type="caution">
    <text evidence="4">The sequence shown here is derived from an EMBL/GenBank/DDBJ whole genome shotgun (WGS) entry which is preliminary data.</text>
</comment>
<dbReference type="PROSITE" id="PS50011">
    <property type="entry name" value="PROTEIN_KINASE_DOM"/>
    <property type="match status" value="1"/>
</dbReference>
<dbReference type="InterPro" id="IPR011009">
    <property type="entry name" value="Kinase-like_dom_sf"/>
</dbReference>
<dbReference type="InterPro" id="IPR000719">
    <property type="entry name" value="Prot_kinase_dom"/>
</dbReference>
<sequence>MFPWQKGGKSDVRKQPWLSQSGKAVSQHPSKGAVSIGGLRLSQRFQHPLPDSLRDRLTPVQSGERIEEDTVQNADFSVPLRFRLSGSPNGKPDLQLQLLRLEFGADVRGSSVDRSQESRKLLTVPTAHDAVRSLESAAAILFLQLIFPDKAPRLVNRLAWMGAASMGAHAAASFIPEEGKEQLARKLRQRSSRVLDSIGQANSAPMRGVKSAASCMASNIERYSTAAAGLVVVAAFWSVVHPPSYHLLRCIAAAMPIYAGYAETARACATNRIPEGAKAEAAWRSRHKWAAQHLAHLLGDAHAKPPLAPVMDLVERVSVNIGLAVNGAGVGSFATPAQGMGSGANVWAWAAPTEGCSVQLGGSIIAHKPDLAVLEAATAGRADANQSKVKGPMMWDASKKDWVPAKGKPAAHAAARVPDPAAPVNRDAEGYQTSVLPTLRSEDELAAYQKDLVAKAKVQRDTPKPLPDSTSETQLTSAQDGATPELALYGRGDHMSFTGELTLKDRATMAMRATYLITIFLPFIFLGPLLLFLADLLLKWSQDSKVQINGHSVVKALPTIDEAEAGSQSTPGLRRALQSADEAPEKVPSAAGGPSTSAVQPVLTVDEIEEIPSSSAAVTANERWMERTSKKLRMQAWRLLLLGVRNSGAAFIKWGQWSATREDLFPQDLCVVLAELHDRAPIHSWAASKREIEKAFGKPVEELFETIDHKALASGSIAQVHRAVMQLKGKRRQVVVKVRHPGVARSITVDFRLLKPVAAAASRIPSLKGLSLKESLAQFSANMTAQTDLRVETVHLRRFYNNFASVRSSVTPPLPVPGMDTEAVLVETYEAGESVAKYIRQTSPYNTQIVALGIDTYLKMLLHDNFVHTDLHPGNILVRVRPSGGDKDGDEEAVANIDDVLLRPIAKGQARAQLQLILLDFGLAEELTPRVRKHFISFLHCISRGDGVRGAHHMMQFGEKQSCANPGGFEADMSIMFRKECDIYSKRGVDVDRVLKAALHLARKHEVTIDSSYAALIVGVCVIVGFATALDPELNLIDAATPAFFISDLTGRIAGRLYA</sequence>
<keyword evidence="2" id="KW-0812">Transmembrane</keyword>
<protein>
    <submittedName>
        <fullName evidence="4">G5055 protein</fullName>
    </submittedName>
</protein>
<evidence type="ECO:0000256" key="2">
    <source>
        <dbReference type="SAM" id="Phobius"/>
    </source>
</evidence>
<evidence type="ECO:0000313" key="4">
    <source>
        <dbReference type="EMBL" id="CAL5222658.1"/>
    </source>
</evidence>
<name>A0ABP1FWT9_9CHLO</name>
<evidence type="ECO:0000256" key="1">
    <source>
        <dbReference type="SAM" id="MobiDB-lite"/>
    </source>
</evidence>
<dbReference type="SUPFAM" id="SSF56112">
    <property type="entry name" value="Protein kinase-like (PK-like)"/>
    <property type="match status" value="1"/>
</dbReference>
<organism evidence="4 5">
    <name type="scientific">Coccomyxa viridis</name>
    <dbReference type="NCBI Taxonomy" id="1274662"/>
    <lineage>
        <taxon>Eukaryota</taxon>
        <taxon>Viridiplantae</taxon>
        <taxon>Chlorophyta</taxon>
        <taxon>core chlorophytes</taxon>
        <taxon>Trebouxiophyceae</taxon>
        <taxon>Trebouxiophyceae incertae sedis</taxon>
        <taxon>Coccomyxaceae</taxon>
        <taxon>Coccomyxa</taxon>
    </lineage>
</organism>
<proteinExistence type="predicted"/>
<dbReference type="PANTHER" id="PTHR45890">
    <property type="entry name" value="AARF DOMAIN CONTAINING KINASE 2 (PREDICTED)"/>
    <property type="match status" value="1"/>
</dbReference>
<feature type="compositionally biased region" description="Polar residues" evidence="1">
    <location>
        <begin position="17"/>
        <end position="29"/>
    </location>
</feature>
<feature type="region of interest" description="Disordered" evidence="1">
    <location>
        <begin position="564"/>
        <end position="598"/>
    </location>
</feature>
<gene>
    <name evidence="4" type="primary">g5055</name>
    <name evidence="4" type="ORF">VP750_LOCUS4317</name>
</gene>
<dbReference type="Proteomes" id="UP001497392">
    <property type="component" value="Unassembled WGS sequence"/>
</dbReference>
<feature type="region of interest" description="Disordered" evidence="1">
    <location>
        <begin position="457"/>
        <end position="485"/>
    </location>
</feature>
<dbReference type="EMBL" id="CAXHTA020000007">
    <property type="protein sequence ID" value="CAL5222658.1"/>
    <property type="molecule type" value="Genomic_DNA"/>
</dbReference>
<reference evidence="4 5" key="1">
    <citation type="submission" date="2024-06" db="EMBL/GenBank/DDBJ databases">
        <authorList>
            <person name="Kraege A."/>
            <person name="Thomma B."/>
        </authorList>
    </citation>
    <scope>NUCLEOTIDE SEQUENCE [LARGE SCALE GENOMIC DNA]</scope>
</reference>
<dbReference type="Gene3D" id="1.10.510.10">
    <property type="entry name" value="Transferase(Phosphotransferase) domain 1"/>
    <property type="match status" value="1"/>
</dbReference>
<accession>A0ABP1FWT9</accession>
<evidence type="ECO:0000259" key="3">
    <source>
        <dbReference type="PROSITE" id="PS50011"/>
    </source>
</evidence>
<feature type="region of interest" description="Disordered" evidence="1">
    <location>
        <begin position="1"/>
        <end position="33"/>
    </location>
</feature>
<keyword evidence="2" id="KW-1133">Transmembrane helix</keyword>
<dbReference type="InterPro" id="IPR044095">
    <property type="entry name" value="ADCK2_dom"/>
</dbReference>
<dbReference type="InterPro" id="IPR004147">
    <property type="entry name" value="ABC1_dom"/>
</dbReference>
<evidence type="ECO:0000313" key="5">
    <source>
        <dbReference type="Proteomes" id="UP001497392"/>
    </source>
</evidence>
<dbReference type="InterPro" id="IPR052402">
    <property type="entry name" value="ADCK_kinase"/>
</dbReference>
<dbReference type="Pfam" id="PF03109">
    <property type="entry name" value="ABC1"/>
    <property type="match status" value="1"/>
</dbReference>